<dbReference type="PANTHER" id="PTHR42783:SF3">
    <property type="entry name" value="GLUTAMATE SYNTHASE [NADPH] SMALL CHAIN-RELATED"/>
    <property type="match status" value="1"/>
</dbReference>
<evidence type="ECO:0000313" key="2">
    <source>
        <dbReference type="EMBL" id="GAG67392.1"/>
    </source>
</evidence>
<proteinExistence type="predicted"/>
<feature type="non-terminal residue" evidence="2">
    <location>
        <position position="134"/>
    </location>
</feature>
<comment type="caution">
    <text evidence="2">The sequence shown here is derived from an EMBL/GenBank/DDBJ whole genome shotgun (WGS) entry which is preliminary data.</text>
</comment>
<dbReference type="PANTHER" id="PTHR42783">
    <property type="entry name" value="GLUTAMATE SYNTHASE [NADPH] SMALL CHAIN"/>
    <property type="match status" value="1"/>
</dbReference>
<dbReference type="SUPFAM" id="SSF51905">
    <property type="entry name" value="FAD/NAD(P)-binding domain"/>
    <property type="match status" value="1"/>
</dbReference>
<dbReference type="PRINTS" id="PR00411">
    <property type="entry name" value="PNDRDTASEI"/>
</dbReference>
<dbReference type="InterPro" id="IPR023753">
    <property type="entry name" value="FAD/NAD-binding_dom"/>
</dbReference>
<sequence length="134" mass="14997">MKAYLFPKYDTPVKIGKIVATFGAGNVAMDCARTALRLGAERSYIIYRRSDKEMPARAEEIEHAKEEGVVFKLLTNPIRFIGTDEGLLTQVECKKMELGEVDESGRRRPIPISNSEFKIKIDTALVAIGQRPNP</sequence>
<dbReference type="AlphaFoldDB" id="X1ABS4"/>
<dbReference type="Gene3D" id="3.50.50.60">
    <property type="entry name" value="FAD/NAD(P)-binding domain"/>
    <property type="match status" value="1"/>
</dbReference>
<dbReference type="GO" id="GO:0016491">
    <property type="term" value="F:oxidoreductase activity"/>
    <property type="evidence" value="ECO:0007669"/>
    <property type="project" value="InterPro"/>
</dbReference>
<reference evidence="2" key="1">
    <citation type="journal article" date="2014" name="Front. Microbiol.">
        <title>High frequency of phylogenetically diverse reductive dehalogenase-homologous genes in deep subseafloor sedimentary metagenomes.</title>
        <authorList>
            <person name="Kawai M."/>
            <person name="Futagami T."/>
            <person name="Toyoda A."/>
            <person name="Takaki Y."/>
            <person name="Nishi S."/>
            <person name="Hori S."/>
            <person name="Arai W."/>
            <person name="Tsubouchi T."/>
            <person name="Morono Y."/>
            <person name="Uchiyama I."/>
            <person name="Ito T."/>
            <person name="Fujiyama A."/>
            <person name="Inagaki F."/>
            <person name="Takami H."/>
        </authorList>
    </citation>
    <scope>NUCLEOTIDE SEQUENCE</scope>
    <source>
        <strain evidence="2">Expedition CK06-06</strain>
    </source>
</reference>
<dbReference type="InterPro" id="IPR036188">
    <property type="entry name" value="FAD/NAD-bd_sf"/>
</dbReference>
<evidence type="ECO:0000259" key="1">
    <source>
        <dbReference type="Pfam" id="PF07992"/>
    </source>
</evidence>
<feature type="domain" description="FAD/NAD(P)-binding" evidence="1">
    <location>
        <begin position="17"/>
        <end position="134"/>
    </location>
</feature>
<dbReference type="EMBL" id="BART01004174">
    <property type="protein sequence ID" value="GAG67392.1"/>
    <property type="molecule type" value="Genomic_DNA"/>
</dbReference>
<accession>X1ABS4</accession>
<organism evidence="2">
    <name type="scientific">marine sediment metagenome</name>
    <dbReference type="NCBI Taxonomy" id="412755"/>
    <lineage>
        <taxon>unclassified sequences</taxon>
        <taxon>metagenomes</taxon>
        <taxon>ecological metagenomes</taxon>
    </lineage>
</organism>
<name>X1ABS4_9ZZZZ</name>
<protein>
    <recommendedName>
        <fullName evidence="1">FAD/NAD(P)-binding domain-containing protein</fullName>
    </recommendedName>
</protein>
<gene>
    <name evidence="2" type="ORF">S01H4_10729</name>
</gene>
<dbReference type="Pfam" id="PF07992">
    <property type="entry name" value="Pyr_redox_2"/>
    <property type="match status" value="1"/>
</dbReference>